<organism evidence="10 11">
    <name type="scientific">Coniochaeta ligniaria NRRL 30616</name>
    <dbReference type="NCBI Taxonomy" id="1408157"/>
    <lineage>
        <taxon>Eukaryota</taxon>
        <taxon>Fungi</taxon>
        <taxon>Dikarya</taxon>
        <taxon>Ascomycota</taxon>
        <taxon>Pezizomycotina</taxon>
        <taxon>Sordariomycetes</taxon>
        <taxon>Sordariomycetidae</taxon>
        <taxon>Coniochaetales</taxon>
        <taxon>Coniochaetaceae</taxon>
        <taxon>Coniochaeta</taxon>
    </lineage>
</organism>
<dbReference type="CDD" id="cd12148">
    <property type="entry name" value="fungal_TF_MHR"/>
    <property type="match status" value="1"/>
</dbReference>
<dbReference type="GO" id="GO:0003677">
    <property type="term" value="F:DNA binding"/>
    <property type="evidence" value="ECO:0007669"/>
    <property type="project" value="UniProtKB-KW"/>
</dbReference>
<evidence type="ECO:0000256" key="7">
    <source>
        <dbReference type="ARBA" id="ARBA00023242"/>
    </source>
</evidence>
<evidence type="ECO:0000256" key="2">
    <source>
        <dbReference type="ARBA" id="ARBA00022723"/>
    </source>
</evidence>
<evidence type="ECO:0000313" key="11">
    <source>
        <dbReference type="Proteomes" id="UP000182658"/>
    </source>
</evidence>
<dbReference type="InterPro" id="IPR051615">
    <property type="entry name" value="Transcr_Regulatory_Elem"/>
</dbReference>
<evidence type="ECO:0000313" key="10">
    <source>
        <dbReference type="EMBL" id="OIW34273.1"/>
    </source>
</evidence>
<evidence type="ECO:0000256" key="1">
    <source>
        <dbReference type="ARBA" id="ARBA00004123"/>
    </source>
</evidence>
<dbReference type="InParanoid" id="A0A1J7JLK0"/>
<dbReference type="SMART" id="SM00066">
    <property type="entry name" value="GAL4"/>
    <property type="match status" value="1"/>
</dbReference>
<keyword evidence="7" id="KW-0539">Nucleus</keyword>
<protein>
    <recommendedName>
        <fullName evidence="9">Zn(2)-C6 fungal-type domain-containing protein</fullName>
    </recommendedName>
</protein>
<dbReference type="Gene3D" id="4.10.240.10">
    <property type="entry name" value="Zn(2)-C6 fungal-type DNA-binding domain"/>
    <property type="match status" value="1"/>
</dbReference>
<dbReference type="PANTHER" id="PTHR31313:SF85">
    <property type="entry name" value="ZN(II)2CYS6 TRANSCRIPTION FACTOR (EUROFUNG)"/>
    <property type="match status" value="1"/>
</dbReference>
<dbReference type="PROSITE" id="PS00463">
    <property type="entry name" value="ZN2_CY6_FUNGAL_1"/>
    <property type="match status" value="1"/>
</dbReference>
<sequence length="701" mass="77695">MDSDGSVATSRSAIRPPRRPGGRKHRGLTCDNCRSRKVRCEGSQPTCKTCEVYGDDCRYEKPPSMAQVLALAKQLQEAEQTITELRAAAAASSVARPNIAAQPGESHDSIDMMANQKPVRKLDKNLSLEDGEDGADGRESSACSTPKELLLDLSLDENGKICYYGPTSAMHDPPSIDAASPPPTSSVEGWSKSRIRAQLVAKAHESRMWEDFALGVAASQSDIPRPVLAKFLHLHWTWISPMFMWVYRPAFIRDMSTGGPYYSEFLLVVMCAHAARFHDTQVSEMLISKARLLLGAAIHEPVSIPTIQALLQLSARDLAIGSISHAWLYSGMAFRMARDLGLHHDTSSAPGLKNLEPIDIEVRRRLFWSCYFWDKAISLYTGRMPALTELPDSAALEFLDDSSELETWSPYVSDSFSLTHMAPGEYPPLKAHLVSCFANSCKLSVIINDIVLQLYRRRNNPNAEVALKRITRRLDNWREESPKHLRCDPDNLPEVCPPPHIISQNLLYYTTVILSHRPFWSVAVHYQACISAAYGIEKLLLLLEKTFGFDNITYLMAYCVYTGASPVLQEARNGNAEANAKIQTFTRALRSGTKRCPILERSLNIIRKGLTVSANQQPSPDGMHAFQDAGDLHNYIPAFPYFGFSGVDDYGMDSWSPGGLNIDSCSALDCFPEAHIGQVPPSMDIANSPSFSRDGGAHHMM</sequence>
<feature type="compositionally biased region" description="Basic residues" evidence="8">
    <location>
        <begin position="16"/>
        <end position="27"/>
    </location>
</feature>
<dbReference type="SMART" id="SM00906">
    <property type="entry name" value="Fungal_trans"/>
    <property type="match status" value="1"/>
</dbReference>
<feature type="compositionally biased region" description="Low complexity" evidence="8">
    <location>
        <begin position="90"/>
        <end position="101"/>
    </location>
</feature>
<dbReference type="GO" id="GO:0006351">
    <property type="term" value="P:DNA-templated transcription"/>
    <property type="evidence" value="ECO:0007669"/>
    <property type="project" value="InterPro"/>
</dbReference>
<evidence type="ECO:0000256" key="6">
    <source>
        <dbReference type="ARBA" id="ARBA00023163"/>
    </source>
</evidence>
<dbReference type="Pfam" id="PF04082">
    <property type="entry name" value="Fungal_trans"/>
    <property type="match status" value="1"/>
</dbReference>
<dbReference type="GO" id="GO:0008270">
    <property type="term" value="F:zinc ion binding"/>
    <property type="evidence" value="ECO:0007669"/>
    <property type="project" value="InterPro"/>
</dbReference>
<dbReference type="InterPro" id="IPR007219">
    <property type="entry name" value="XnlR_reg_dom"/>
</dbReference>
<gene>
    <name evidence="10" type="ORF">CONLIGDRAFT_567461</name>
</gene>
<dbReference type="Pfam" id="PF00172">
    <property type="entry name" value="Zn_clus"/>
    <property type="match status" value="1"/>
</dbReference>
<dbReference type="InterPro" id="IPR001138">
    <property type="entry name" value="Zn2Cys6_DnaBD"/>
</dbReference>
<proteinExistence type="predicted"/>
<keyword evidence="5" id="KW-0238">DNA-binding</keyword>
<dbReference type="EMBL" id="KV875093">
    <property type="protein sequence ID" value="OIW34273.1"/>
    <property type="molecule type" value="Genomic_DNA"/>
</dbReference>
<name>A0A1J7JLK0_9PEZI</name>
<dbReference type="STRING" id="1408157.A0A1J7JLK0"/>
<comment type="subcellular location">
    <subcellularLocation>
        <location evidence="1">Nucleus</location>
    </subcellularLocation>
</comment>
<dbReference type="CDD" id="cd00067">
    <property type="entry name" value="GAL4"/>
    <property type="match status" value="1"/>
</dbReference>
<evidence type="ECO:0000256" key="4">
    <source>
        <dbReference type="ARBA" id="ARBA00023015"/>
    </source>
</evidence>
<feature type="region of interest" description="Disordered" evidence="8">
    <location>
        <begin position="1"/>
        <end position="28"/>
    </location>
</feature>
<evidence type="ECO:0000256" key="8">
    <source>
        <dbReference type="SAM" id="MobiDB-lite"/>
    </source>
</evidence>
<dbReference type="GO" id="GO:0005634">
    <property type="term" value="C:nucleus"/>
    <property type="evidence" value="ECO:0007669"/>
    <property type="project" value="UniProtKB-SubCell"/>
</dbReference>
<evidence type="ECO:0000256" key="5">
    <source>
        <dbReference type="ARBA" id="ARBA00023125"/>
    </source>
</evidence>
<feature type="region of interest" description="Disordered" evidence="8">
    <location>
        <begin position="90"/>
        <end position="111"/>
    </location>
</feature>
<keyword evidence="3" id="KW-0862">Zinc</keyword>
<dbReference type="PANTHER" id="PTHR31313">
    <property type="entry name" value="TY1 ENHANCER ACTIVATOR"/>
    <property type="match status" value="1"/>
</dbReference>
<feature type="domain" description="Zn(2)-C6 fungal-type" evidence="9">
    <location>
        <begin position="29"/>
        <end position="59"/>
    </location>
</feature>
<evidence type="ECO:0000259" key="9">
    <source>
        <dbReference type="PROSITE" id="PS50048"/>
    </source>
</evidence>
<dbReference type="SUPFAM" id="SSF57701">
    <property type="entry name" value="Zn2/Cys6 DNA-binding domain"/>
    <property type="match status" value="1"/>
</dbReference>
<dbReference type="InterPro" id="IPR036864">
    <property type="entry name" value="Zn2-C6_fun-type_DNA-bd_sf"/>
</dbReference>
<dbReference type="PROSITE" id="PS50048">
    <property type="entry name" value="ZN2_CY6_FUNGAL_2"/>
    <property type="match status" value="1"/>
</dbReference>
<feature type="region of interest" description="Disordered" evidence="8">
    <location>
        <begin position="682"/>
        <end position="701"/>
    </location>
</feature>
<keyword evidence="2" id="KW-0479">Metal-binding</keyword>
<dbReference type="OrthoDB" id="4161332at2759"/>
<keyword evidence="11" id="KW-1185">Reference proteome</keyword>
<dbReference type="AlphaFoldDB" id="A0A1J7JLK0"/>
<accession>A0A1J7JLK0</accession>
<keyword evidence="4" id="KW-0805">Transcription regulation</keyword>
<dbReference type="GO" id="GO:0000981">
    <property type="term" value="F:DNA-binding transcription factor activity, RNA polymerase II-specific"/>
    <property type="evidence" value="ECO:0007669"/>
    <property type="project" value="InterPro"/>
</dbReference>
<dbReference type="Proteomes" id="UP000182658">
    <property type="component" value="Unassembled WGS sequence"/>
</dbReference>
<keyword evidence="6" id="KW-0804">Transcription</keyword>
<feature type="compositionally biased region" description="Polar residues" evidence="8">
    <location>
        <begin position="1"/>
        <end position="12"/>
    </location>
</feature>
<evidence type="ECO:0000256" key="3">
    <source>
        <dbReference type="ARBA" id="ARBA00022833"/>
    </source>
</evidence>
<reference evidence="10 11" key="1">
    <citation type="submission" date="2016-10" db="EMBL/GenBank/DDBJ databases">
        <title>Draft genome sequence of Coniochaeta ligniaria NRRL30616, a lignocellulolytic fungus for bioabatement of inhibitors in plant biomass hydrolysates.</title>
        <authorList>
            <consortium name="DOE Joint Genome Institute"/>
            <person name="Jimenez D.J."/>
            <person name="Hector R.E."/>
            <person name="Riley R."/>
            <person name="Sun H."/>
            <person name="Grigoriev I.V."/>
            <person name="Van Elsas J.D."/>
            <person name="Nichols N.N."/>
        </authorList>
    </citation>
    <scope>NUCLEOTIDE SEQUENCE [LARGE SCALE GENOMIC DNA]</scope>
    <source>
        <strain evidence="10 11">NRRL 30616</strain>
    </source>
</reference>